<evidence type="ECO:0000313" key="1">
    <source>
        <dbReference type="EMBL" id="KAG6369357.1"/>
    </source>
</evidence>
<dbReference type="OrthoDB" id="2691734at2759"/>
<proteinExistence type="predicted"/>
<accession>A0A8I2YCG8</accession>
<reference evidence="1" key="1">
    <citation type="submission" date="2021-03" db="EMBL/GenBank/DDBJ databases">
        <title>Evolutionary innovations through gain and loss of genes in the ectomycorrhizal Boletales.</title>
        <authorList>
            <person name="Wu G."/>
            <person name="Miyauchi S."/>
            <person name="Morin E."/>
            <person name="Yang Z.-L."/>
            <person name="Xu J."/>
            <person name="Martin F.M."/>
        </authorList>
    </citation>
    <scope>NUCLEOTIDE SEQUENCE</scope>
    <source>
        <strain evidence="1">BR01</strain>
    </source>
</reference>
<dbReference type="Proteomes" id="UP000683000">
    <property type="component" value="Unassembled WGS sequence"/>
</dbReference>
<dbReference type="AlphaFoldDB" id="A0A8I2YCG8"/>
<protein>
    <submittedName>
        <fullName evidence="1">Uncharacterized protein</fullName>
    </submittedName>
</protein>
<keyword evidence="2" id="KW-1185">Reference proteome</keyword>
<sequence>MLFQGNPIHFKDLCQMVTDTETQLIELWEQKVLGGLPLKSLMAEYHHLDRIADNLTNKSISYTFISDQQNKVFKEVRGHLIKHIVEGNSAFRHYAVLTCHQQQPNLDLDVDSDAGGYEIQWNERALRAWLQNYAKIHQLLLLYAEMLSRAPSHGIELTALTYHNCYTWTG</sequence>
<organism evidence="1 2">
    <name type="scientific">Boletus reticuloceps</name>
    <dbReference type="NCBI Taxonomy" id="495285"/>
    <lineage>
        <taxon>Eukaryota</taxon>
        <taxon>Fungi</taxon>
        <taxon>Dikarya</taxon>
        <taxon>Basidiomycota</taxon>
        <taxon>Agaricomycotina</taxon>
        <taxon>Agaricomycetes</taxon>
        <taxon>Agaricomycetidae</taxon>
        <taxon>Boletales</taxon>
        <taxon>Boletineae</taxon>
        <taxon>Boletaceae</taxon>
        <taxon>Boletoideae</taxon>
        <taxon>Boletus</taxon>
    </lineage>
</organism>
<evidence type="ECO:0000313" key="2">
    <source>
        <dbReference type="Proteomes" id="UP000683000"/>
    </source>
</evidence>
<gene>
    <name evidence="1" type="ORF">JVT61DRAFT_15004</name>
</gene>
<dbReference type="EMBL" id="JAGFBS010000087">
    <property type="protein sequence ID" value="KAG6369357.1"/>
    <property type="molecule type" value="Genomic_DNA"/>
</dbReference>
<name>A0A8I2YCG8_9AGAM</name>
<comment type="caution">
    <text evidence="1">The sequence shown here is derived from an EMBL/GenBank/DDBJ whole genome shotgun (WGS) entry which is preliminary data.</text>
</comment>